<protein>
    <submittedName>
        <fullName evidence="2">Protein N-acetyltransferase, RimJ/RimL family</fullName>
    </submittedName>
</protein>
<dbReference type="EMBL" id="FZOD01000052">
    <property type="protein sequence ID" value="SNT50578.1"/>
    <property type="molecule type" value="Genomic_DNA"/>
</dbReference>
<dbReference type="PANTHER" id="PTHR43441:SF2">
    <property type="entry name" value="FAMILY ACETYLTRANSFERASE, PUTATIVE (AFU_ORTHOLOGUE AFUA_7G00850)-RELATED"/>
    <property type="match status" value="1"/>
</dbReference>
<evidence type="ECO:0000313" key="3">
    <source>
        <dbReference type="Proteomes" id="UP000198282"/>
    </source>
</evidence>
<dbReference type="Gene3D" id="3.40.630.30">
    <property type="match status" value="1"/>
</dbReference>
<keyword evidence="3" id="KW-1185">Reference proteome</keyword>
<dbReference type="GO" id="GO:0005737">
    <property type="term" value="C:cytoplasm"/>
    <property type="evidence" value="ECO:0007669"/>
    <property type="project" value="TreeGrafter"/>
</dbReference>
<dbReference type="InterPro" id="IPR000182">
    <property type="entry name" value="GNAT_dom"/>
</dbReference>
<evidence type="ECO:0000313" key="2">
    <source>
        <dbReference type="EMBL" id="SNT50578.1"/>
    </source>
</evidence>
<accession>A0A239N8N8</accession>
<dbReference type="PANTHER" id="PTHR43441">
    <property type="entry name" value="RIBOSOMAL-PROTEIN-SERINE ACETYLTRANSFERASE"/>
    <property type="match status" value="1"/>
</dbReference>
<dbReference type="Pfam" id="PF13302">
    <property type="entry name" value="Acetyltransf_3"/>
    <property type="match status" value="1"/>
</dbReference>
<gene>
    <name evidence="2" type="ORF">SAMN05216276_105237</name>
</gene>
<evidence type="ECO:0000259" key="1">
    <source>
        <dbReference type="PROSITE" id="PS51186"/>
    </source>
</evidence>
<proteinExistence type="predicted"/>
<dbReference type="SUPFAM" id="SSF55729">
    <property type="entry name" value="Acyl-CoA N-acyltransferases (Nat)"/>
    <property type="match status" value="1"/>
</dbReference>
<dbReference type="InterPro" id="IPR016181">
    <property type="entry name" value="Acyl_CoA_acyltransferase"/>
</dbReference>
<dbReference type="GO" id="GO:1990189">
    <property type="term" value="F:protein N-terminal-serine acetyltransferase activity"/>
    <property type="evidence" value="ECO:0007669"/>
    <property type="project" value="TreeGrafter"/>
</dbReference>
<dbReference type="PROSITE" id="PS51186">
    <property type="entry name" value="GNAT"/>
    <property type="match status" value="1"/>
</dbReference>
<dbReference type="AlphaFoldDB" id="A0A239N8N8"/>
<dbReference type="Proteomes" id="UP000198282">
    <property type="component" value="Unassembled WGS sequence"/>
</dbReference>
<sequence length="153" mass="17148">MVALFDEPQVDRWTPLRSPFDFDAAQEYLSQSRRARAADRGMQLAITRDDGEAQGEILLFRTADEPGVAELAYAIGAQHRRERLAARAVELMAGYARTSLGMRGLVLRIDPANAASVAVARATGFHLTDEEPMTFERKGHDITLHRWRRDLAL</sequence>
<organism evidence="2 3">
    <name type="scientific">Streptosporangium subroseum</name>
    <dbReference type="NCBI Taxonomy" id="106412"/>
    <lineage>
        <taxon>Bacteria</taxon>
        <taxon>Bacillati</taxon>
        <taxon>Actinomycetota</taxon>
        <taxon>Actinomycetes</taxon>
        <taxon>Streptosporangiales</taxon>
        <taxon>Streptosporangiaceae</taxon>
        <taxon>Streptosporangium</taxon>
    </lineage>
</organism>
<dbReference type="GO" id="GO:0008999">
    <property type="term" value="F:protein-N-terminal-alanine acetyltransferase activity"/>
    <property type="evidence" value="ECO:0007669"/>
    <property type="project" value="TreeGrafter"/>
</dbReference>
<keyword evidence="2" id="KW-0808">Transferase</keyword>
<name>A0A239N8N8_9ACTN</name>
<reference evidence="2 3" key="1">
    <citation type="submission" date="2017-06" db="EMBL/GenBank/DDBJ databases">
        <authorList>
            <person name="Kim H.J."/>
            <person name="Triplett B.A."/>
        </authorList>
    </citation>
    <scope>NUCLEOTIDE SEQUENCE [LARGE SCALE GENOMIC DNA]</scope>
    <source>
        <strain evidence="2 3">CGMCC 4.2132</strain>
    </source>
</reference>
<dbReference type="InterPro" id="IPR051908">
    <property type="entry name" value="Ribosomal_N-acetyltransferase"/>
</dbReference>
<feature type="domain" description="N-acetyltransferase" evidence="1">
    <location>
        <begin position="1"/>
        <end position="149"/>
    </location>
</feature>